<dbReference type="InterPro" id="IPR000182">
    <property type="entry name" value="GNAT_dom"/>
</dbReference>
<dbReference type="PROSITE" id="PS51186">
    <property type="entry name" value="GNAT"/>
    <property type="match status" value="1"/>
</dbReference>
<dbReference type="Pfam" id="PF13508">
    <property type="entry name" value="Acetyltransf_7"/>
    <property type="match status" value="1"/>
</dbReference>
<comment type="caution">
    <text evidence="2">The sequence shown here is derived from an EMBL/GenBank/DDBJ whole genome shotgun (WGS) entry which is preliminary data.</text>
</comment>
<dbReference type="AlphaFoldDB" id="A0A7W4ZAK3"/>
<evidence type="ECO:0000313" key="3">
    <source>
        <dbReference type="Proteomes" id="UP000535937"/>
    </source>
</evidence>
<dbReference type="GO" id="GO:0016747">
    <property type="term" value="F:acyltransferase activity, transferring groups other than amino-acyl groups"/>
    <property type="evidence" value="ECO:0007669"/>
    <property type="project" value="InterPro"/>
</dbReference>
<keyword evidence="2" id="KW-0808">Transferase</keyword>
<protein>
    <submittedName>
        <fullName evidence="2">GNAT superfamily N-acetyltransferase</fullName>
    </submittedName>
</protein>
<reference evidence="2 3" key="1">
    <citation type="submission" date="2020-08" db="EMBL/GenBank/DDBJ databases">
        <title>Genomic Encyclopedia of Type Strains, Phase III (KMG-III): the genomes of soil and plant-associated and newly described type strains.</title>
        <authorList>
            <person name="Whitman W."/>
        </authorList>
    </citation>
    <scope>NUCLEOTIDE SEQUENCE [LARGE SCALE GENOMIC DNA]</scope>
    <source>
        <strain evidence="2 3">CECT 8799</strain>
    </source>
</reference>
<dbReference type="EMBL" id="JACHWZ010000009">
    <property type="protein sequence ID" value="MBB3061424.1"/>
    <property type="molecule type" value="Genomic_DNA"/>
</dbReference>
<dbReference type="SUPFAM" id="SSF55729">
    <property type="entry name" value="Acyl-CoA N-acyltransferases (Nat)"/>
    <property type="match status" value="1"/>
</dbReference>
<dbReference type="Proteomes" id="UP000535937">
    <property type="component" value="Unassembled WGS sequence"/>
</dbReference>
<organism evidence="2 3">
    <name type="scientific">Microbulbifer rhizosphaerae</name>
    <dbReference type="NCBI Taxonomy" id="1562603"/>
    <lineage>
        <taxon>Bacteria</taxon>
        <taxon>Pseudomonadati</taxon>
        <taxon>Pseudomonadota</taxon>
        <taxon>Gammaproteobacteria</taxon>
        <taxon>Cellvibrionales</taxon>
        <taxon>Microbulbiferaceae</taxon>
        <taxon>Microbulbifer</taxon>
    </lineage>
</organism>
<dbReference type="CDD" id="cd04301">
    <property type="entry name" value="NAT_SF"/>
    <property type="match status" value="1"/>
</dbReference>
<name>A0A7W4ZAK3_9GAMM</name>
<proteinExistence type="predicted"/>
<keyword evidence="3" id="KW-1185">Reference proteome</keyword>
<dbReference type="Gene3D" id="3.40.630.30">
    <property type="match status" value="1"/>
</dbReference>
<feature type="domain" description="N-acetyltransferase" evidence="1">
    <location>
        <begin position="1"/>
        <end position="135"/>
    </location>
</feature>
<sequence length="152" mass="17204">MTEDQDFSGHSFSAQWLSEAEMPLANKFYRMHKFRGKARRNEPCMVVRGDQGQIVACGCLRKLADCELLAGVAVAEEFRGRGVARLLLRGMAGAFDRSTFTFPYRHLVPFYESLGFVVVDEAGQPSAIVDRFQTYVKQGRDILIMRYQGALR</sequence>
<gene>
    <name evidence="2" type="ORF">FHS09_002257</name>
</gene>
<dbReference type="RefSeq" id="WP_183459779.1">
    <property type="nucleotide sequence ID" value="NZ_JACHWZ010000009.1"/>
</dbReference>
<evidence type="ECO:0000259" key="1">
    <source>
        <dbReference type="PROSITE" id="PS51186"/>
    </source>
</evidence>
<evidence type="ECO:0000313" key="2">
    <source>
        <dbReference type="EMBL" id="MBB3061424.1"/>
    </source>
</evidence>
<dbReference type="InterPro" id="IPR016181">
    <property type="entry name" value="Acyl_CoA_acyltransferase"/>
</dbReference>
<accession>A0A7W4ZAK3</accession>